<keyword evidence="8 11" id="KW-0067">ATP-binding</keyword>
<evidence type="ECO:0000313" key="13">
    <source>
        <dbReference type="EMBL" id="EAT14597.1"/>
    </source>
</evidence>
<dbReference type="GO" id="GO:0009435">
    <property type="term" value="P:NAD+ biosynthetic process"/>
    <property type="evidence" value="ECO:0007669"/>
    <property type="project" value="UniProtKB-UniRule"/>
</dbReference>
<dbReference type="PANTHER" id="PTHR39321:SF3">
    <property type="entry name" value="PHOSPHOPANTETHEINE ADENYLYLTRANSFERASE"/>
    <property type="match status" value="1"/>
</dbReference>
<comment type="pathway">
    <text evidence="2 11">Cofactor biosynthesis; NAD(+) biosynthesis; deamido-NAD(+) from nicotinate D-ribonucleotide: step 1/1.</text>
</comment>
<dbReference type="Proteomes" id="UP000005695">
    <property type="component" value="Unassembled WGS sequence"/>
</dbReference>
<dbReference type="InterPro" id="IPR004821">
    <property type="entry name" value="Cyt_trans-like"/>
</dbReference>
<evidence type="ECO:0000256" key="4">
    <source>
        <dbReference type="ARBA" id="ARBA00022642"/>
    </source>
</evidence>
<protein>
    <recommendedName>
        <fullName evidence="11">Probable nicotinate-nucleotide adenylyltransferase</fullName>
        <ecNumber evidence="11">2.7.7.18</ecNumber>
    </recommendedName>
    <alternativeName>
        <fullName evidence="11">Deamido-NAD(+) diphosphorylase</fullName>
    </alternativeName>
    <alternativeName>
        <fullName evidence="11">Deamido-NAD(+) pyrophosphorylase</fullName>
    </alternativeName>
    <alternativeName>
        <fullName evidence="11">Nicotinate mononucleotide adenylyltransferase</fullName>
        <shortName evidence="11">NaMN adenylyltransferase</shortName>
    </alternativeName>
</protein>
<evidence type="ECO:0000256" key="9">
    <source>
        <dbReference type="ARBA" id="ARBA00023027"/>
    </source>
</evidence>
<evidence type="ECO:0000256" key="11">
    <source>
        <dbReference type="HAMAP-Rule" id="MF_00244"/>
    </source>
</evidence>
<dbReference type="NCBIfam" id="TIGR00482">
    <property type="entry name" value="nicotinate (nicotinamide) nucleotide adenylyltransferase"/>
    <property type="match status" value="1"/>
</dbReference>
<dbReference type="NCBIfam" id="NF000840">
    <property type="entry name" value="PRK00071.1-3"/>
    <property type="match status" value="1"/>
</dbReference>
<organism evidence="13 14">
    <name type="scientific">Desulfuromonas acetoxidans (strain DSM 684 / 11070)</name>
    <dbReference type="NCBI Taxonomy" id="281689"/>
    <lineage>
        <taxon>Bacteria</taxon>
        <taxon>Pseudomonadati</taxon>
        <taxon>Thermodesulfobacteriota</taxon>
        <taxon>Desulfuromonadia</taxon>
        <taxon>Desulfuromonadales</taxon>
        <taxon>Desulfuromonadaceae</taxon>
        <taxon>Desulfuromonas</taxon>
    </lineage>
</organism>
<reference evidence="13" key="2">
    <citation type="submission" date="2006-05" db="EMBL/GenBank/DDBJ databases">
        <title>Sequencing of the draft genome and assembly of Desulfuromonas acetoxidans DSM 684.</title>
        <authorList>
            <consortium name="US DOE Joint Genome Institute (JGI-PGF)"/>
            <person name="Copeland A."/>
            <person name="Lucas S."/>
            <person name="Lapidus A."/>
            <person name="Barry K."/>
            <person name="Detter J.C."/>
            <person name="Glavina del Rio T."/>
            <person name="Hammon N."/>
            <person name="Israni S."/>
            <person name="Dalin E."/>
            <person name="Tice H."/>
            <person name="Bruce D."/>
            <person name="Pitluck S."/>
            <person name="Richardson P."/>
        </authorList>
    </citation>
    <scope>NUCLEOTIDE SEQUENCE [LARGE SCALE GENOMIC DNA]</scope>
    <source>
        <strain evidence="13">DSM 684</strain>
    </source>
</reference>
<accession>Q1JWH1</accession>
<feature type="domain" description="Cytidyltransferase-like" evidence="12">
    <location>
        <begin position="5"/>
        <end position="186"/>
    </location>
</feature>
<keyword evidence="4 11" id="KW-0662">Pyridine nucleotide biosynthesis</keyword>
<keyword evidence="6 11" id="KW-0548">Nucleotidyltransferase</keyword>
<dbReference type="AlphaFoldDB" id="Q1JWH1"/>
<gene>
    <name evidence="11" type="primary">nadD</name>
    <name evidence="13" type="ORF">Dace_0426</name>
</gene>
<dbReference type="Gene3D" id="3.40.50.620">
    <property type="entry name" value="HUPs"/>
    <property type="match status" value="1"/>
</dbReference>
<comment type="caution">
    <text evidence="13">The sequence shown here is derived from an EMBL/GenBank/DDBJ whole genome shotgun (WGS) entry which is preliminary data.</text>
</comment>
<dbReference type="EMBL" id="AAEW02000021">
    <property type="protein sequence ID" value="EAT14597.1"/>
    <property type="molecule type" value="Genomic_DNA"/>
</dbReference>
<keyword evidence="9 11" id="KW-0520">NAD</keyword>
<dbReference type="RefSeq" id="WP_006002462.1">
    <property type="nucleotide sequence ID" value="NZ_AAEW02000021.1"/>
</dbReference>
<comment type="similarity">
    <text evidence="3 11">Belongs to the NadD family.</text>
</comment>
<evidence type="ECO:0000256" key="8">
    <source>
        <dbReference type="ARBA" id="ARBA00022840"/>
    </source>
</evidence>
<dbReference type="OrthoDB" id="5295945at2"/>
<evidence type="ECO:0000256" key="1">
    <source>
        <dbReference type="ARBA" id="ARBA00002324"/>
    </source>
</evidence>
<keyword evidence="5 11" id="KW-0808">Transferase</keyword>
<evidence type="ECO:0000256" key="5">
    <source>
        <dbReference type="ARBA" id="ARBA00022679"/>
    </source>
</evidence>
<dbReference type="GO" id="GO:0005524">
    <property type="term" value="F:ATP binding"/>
    <property type="evidence" value="ECO:0007669"/>
    <property type="project" value="UniProtKB-KW"/>
</dbReference>
<evidence type="ECO:0000259" key="12">
    <source>
        <dbReference type="Pfam" id="PF01467"/>
    </source>
</evidence>
<evidence type="ECO:0000313" key="14">
    <source>
        <dbReference type="Proteomes" id="UP000005695"/>
    </source>
</evidence>
<name>Q1JWH1_DESA6</name>
<evidence type="ECO:0000256" key="2">
    <source>
        <dbReference type="ARBA" id="ARBA00005019"/>
    </source>
</evidence>
<dbReference type="PANTHER" id="PTHR39321">
    <property type="entry name" value="NICOTINATE-NUCLEOTIDE ADENYLYLTRANSFERASE-RELATED"/>
    <property type="match status" value="1"/>
</dbReference>
<dbReference type="UniPathway" id="UPA00253">
    <property type="reaction ID" value="UER00332"/>
</dbReference>
<reference evidence="13" key="1">
    <citation type="submission" date="2006-05" db="EMBL/GenBank/DDBJ databases">
        <title>Annotation of the draft genome assembly of Desulfuromonas acetoxidans DSM 684.</title>
        <authorList>
            <consortium name="US DOE Joint Genome Institute (JGI-ORNL)"/>
            <person name="Larimer F."/>
            <person name="Land M."/>
            <person name="Hauser L."/>
        </authorList>
    </citation>
    <scope>NUCLEOTIDE SEQUENCE [LARGE SCALE GENOMIC DNA]</scope>
    <source>
        <strain evidence="13">DSM 684</strain>
    </source>
</reference>
<evidence type="ECO:0000256" key="10">
    <source>
        <dbReference type="ARBA" id="ARBA00048721"/>
    </source>
</evidence>
<evidence type="ECO:0000256" key="6">
    <source>
        <dbReference type="ARBA" id="ARBA00022695"/>
    </source>
</evidence>
<keyword evidence="14" id="KW-1185">Reference proteome</keyword>
<sequence>MKTGIIGGTFNPIHLGHLAIAREMQQRFALDRVLFIPAAIPPHKKVAGLPPFAQRLAMVECAIAGTDGFEACDIEGHRQGKSYSRDTLQQLHALYPEDSFYFLIGMDSLHSLHTWYHFEDIFPLCNLVVARRPGVAKPASTDALPVAIRGQFCYDSVLKTFCHTSGSHLYFLTESFINISSTQIRHNLADNRPVEEALPQAVYEYIKTHHLYASGKG</sequence>
<dbReference type="GO" id="GO:0004515">
    <property type="term" value="F:nicotinate-nucleotide adenylyltransferase activity"/>
    <property type="evidence" value="ECO:0007669"/>
    <property type="project" value="UniProtKB-UniRule"/>
</dbReference>
<comment type="function">
    <text evidence="1 11">Catalyzes the reversible adenylation of nicotinate mononucleotide (NaMN) to nicotinic acid adenine dinucleotide (NaAD).</text>
</comment>
<proteinExistence type="inferred from homology"/>
<dbReference type="SUPFAM" id="SSF52374">
    <property type="entry name" value="Nucleotidylyl transferase"/>
    <property type="match status" value="1"/>
</dbReference>
<dbReference type="InterPro" id="IPR005248">
    <property type="entry name" value="NadD/NMNAT"/>
</dbReference>
<keyword evidence="7 11" id="KW-0547">Nucleotide-binding</keyword>
<dbReference type="CDD" id="cd02165">
    <property type="entry name" value="NMNAT"/>
    <property type="match status" value="1"/>
</dbReference>
<comment type="catalytic activity">
    <reaction evidence="10 11">
        <text>nicotinate beta-D-ribonucleotide + ATP + H(+) = deamido-NAD(+) + diphosphate</text>
        <dbReference type="Rhea" id="RHEA:22860"/>
        <dbReference type="ChEBI" id="CHEBI:15378"/>
        <dbReference type="ChEBI" id="CHEBI:30616"/>
        <dbReference type="ChEBI" id="CHEBI:33019"/>
        <dbReference type="ChEBI" id="CHEBI:57502"/>
        <dbReference type="ChEBI" id="CHEBI:58437"/>
        <dbReference type="EC" id="2.7.7.18"/>
    </reaction>
</comment>
<dbReference type="EC" id="2.7.7.18" evidence="11"/>
<evidence type="ECO:0000256" key="7">
    <source>
        <dbReference type="ARBA" id="ARBA00022741"/>
    </source>
</evidence>
<dbReference type="InterPro" id="IPR014729">
    <property type="entry name" value="Rossmann-like_a/b/a_fold"/>
</dbReference>
<dbReference type="HAMAP" id="MF_00244">
    <property type="entry name" value="NaMN_adenylyltr"/>
    <property type="match status" value="1"/>
</dbReference>
<evidence type="ECO:0000256" key="3">
    <source>
        <dbReference type="ARBA" id="ARBA00009014"/>
    </source>
</evidence>
<dbReference type="NCBIfam" id="TIGR00125">
    <property type="entry name" value="cyt_tran_rel"/>
    <property type="match status" value="1"/>
</dbReference>
<dbReference type="Pfam" id="PF01467">
    <property type="entry name" value="CTP_transf_like"/>
    <property type="match status" value="1"/>
</dbReference>